<reference evidence="2" key="1">
    <citation type="journal article" date="2023" name="Mol. Biol. Evol.">
        <title>Third-Generation Sequencing Reveals the Adaptive Role of the Epigenome in Three Deep-Sea Polychaetes.</title>
        <authorList>
            <person name="Perez M."/>
            <person name="Aroh O."/>
            <person name="Sun Y."/>
            <person name="Lan Y."/>
            <person name="Juniper S.K."/>
            <person name="Young C.R."/>
            <person name="Angers B."/>
            <person name="Qian P.Y."/>
        </authorList>
    </citation>
    <scope>NUCLEOTIDE SEQUENCE</scope>
    <source>
        <strain evidence="2">P08H-3</strain>
    </source>
</reference>
<evidence type="ECO:0000313" key="2">
    <source>
        <dbReference type="EMBL" id="KAK2149963.1"/>
    </source>
</evidence>
<dbReference type="Proteomes" id="UP001208570">
    <property type="component" value="Unassembled WGS sequence"/>
</dbReference>
<name>A0AAD9MZK0_9ANNE</name>
<proteinExistence type="predicted"/>
<keyword evidence="3" id="KW-1185">Reference proteome</keyword>
<dbReference type="InterPro" id="IPR050358">
    <property type="entry name" value="RSE1/DDB1/CFT1"/>
</dbReference>
<dbReference type="EMBL" id="JAODUP010000428">
    <property type="protein sequence ID" value="KAK2149963.1"/>
    <property type="molecule type" value="Genomic_DNA"/>
</dbReference>
<sequence length="199" mass="22184">MAENIFPSAGRNYDTLQLHPPTGIDHCLYCRFANPDEENLVIAGVNQIHVYRLNEDLEVSVKPRDDKAGEKSQDAKAKKCRLECIASYQLFGNIMSMASVRLAGSQTDALVISIKDAKLSIIEYDPSTHDVKTSSMHYFENDDLKDGFIQHSCHIPYLRIDPEGRCAAMLVYRSRLVILPFRKDTLPVDESGSGIPGPG</sequence>
<dbReference type="PANTHER" id="PTHR10644">
    <property type="entry name" value="DNA REPAIR/RNA PROCESSING CPSF FAMILY"/>
    <property type="match status" value="1"/>
</dbReference>
<dbReference type="InterPro" id="IPR015943">
    <property type="entry name" value="WD40/YVTN_repeat-like_dom_sf"/>
</dbReference>
<gene>
    <name evidence="2" type="ORF">LSH36_428g00028</name>
</gene>
<feature type="domain" description="RSE1/DDB1/CPSF1 first beta-propeller" evidence="1">
    <location>
        <begin position="24"/>
        <end position="183"/>
    </location>
</feature>
<dbReference type="Gene3D" id="2.130.10.10">
    <property type="entry name" value="YVTN repeat-like/Quinoprotein amine dehydrogenase"/>
    <property type="match status" value="1"/>
</dbReference>
<organism evidence="2 3">
    <name type="scientific">Paralvinella palmiformis</name>
    <dbReference type="NCBI Taxonomy" id="53620"/>
    <lineage>
        <taxon>Eukaryota</taxon>
        <taxon>Metazoa</taxon>
        <taxon>Spiralia</taxon>
        <taxon>Lophotrochozoa</taxon>
        <taxon>Annelida</taxon>
        <taxon>Polychaeta</taxon>
        <taxon>Sedentaria</taxon>
        <taxon>Canalipalpata</taxon>
        <taxon>Terebellida</taxon>
        <taxon>Terebelliformia</taxon>
        <taxon>Alvinellidae</taxon>
        <taxon>Paralvinella</taxon>
    </lineage>
</organism>
<dbReference type="AlphaFoldDB" id="A0AAD9MZK0"/>
<evidence type="ECO:0000259" key="1">
    <source>
        <dbReference type="Pfam" id="PF10433"/>
    </source>
</evidence>
<dbReference type="Pfam" id="PF10433">
    <property type="entry name" value="Beta-prop_RSE1_1st"/>
    <property type="match status" value="1"/>
</dbReference>
<dbReference type="InterPro" id="IPR018846">
    <property type="entry name" value="Beta-prop_RSE1/DDB1/CPSF1_1st"/>
</dbReference>
<evidence type="ECO:0000313" key="3">
    <source>
        <dbReference type="Proteomes" id="UP001208570"/>
    </source>
</evidence>
<comment type="caution">
    <text evidence="2">The sequence shown here is derived from an EMBL/GenBank/DDBJ whole genome shotgun (WGS) entry which is preliminary data.</text>
</comment>
<protein>
    <recommendedName>
        <fullName evidence="1">RSE1/DDB1/CPSF1 first beta-propeller domain-containing protein</fullName>
    </recommendedName>
</protein>
<accession>A0AAD9MZK0</accession>